<dbReference type="AlphaFoldDB" id="A0AAX2D6W9"/>
<reference evidence="2 3" key="1">
    <citation type="submission" date="2016-10" db="EMBL/GenBank/DDBJ databases">
        <authorList>
            <person name="Varghese N."/>
            <person name="Submissions S."/>
        </authorList>
    </citation>
    <scope>NUCLEOTIDE SEQUENCE [LARGE SCALE GENOMIC DNA]</scope>
    <source>
        <strain evidence="2 3">DSM 16733</strain>
    </source>
</reference>
<evidence type="ECO:0000256" key="1">
    <source>
        <dbReference type="SAM" id="MobiDB-lite"/>
    </source>
</evidence>
<accession>A0AAX2D6W9</accession>
<dbReference type="GeneID" id="76215852"/>
<protein>
    <submittedName>
        <fullName evidence="2">Uncharacterized protein</fullName>
    </submittedName>
</protein>
<organism evidence="2 3">
    <name type="scientific">Pseudomonas mediterranea</name>
    <dbReference type="NCBI Taxonomy" id="183795"/>
    <lineage>
        <taxon>Bacteria</taxon>
        <taxon>Pseudomonadati</taxon>
        <taxon>Pseudomonadota</taxon>
        <taxon>Gammaproteobacteria</taxon>
        <taxon>Pseudomonadales</taxon>
        <taxon>Pseudomonadaceae</taxon>
        <taxon>Pseudomonas</taxon>
    </lineage>
</organism>
<keyword evidence="3" id="KW-1185">Reference proteome</keyword>
<dbReference type="RefSeq" id="WP_154673555.1">
    <property type="nucleotide sequence ID" value="NZ_JAERQI010000004.1"/>
</dbReference>
<sequence>MKKTEESNVQHPAKLAKGATDQRSNVIGFAQFKERQATEEYRKALEVIVANAQKADW</sequence>
<dbReference type="EMBL" id="LT629790">
    <property type="protein sequence ID" value="SDU18088.1"/>
    <property type="molecule type" value="Genomic_DNA"/>
</dbReference>
<name>A0AAX2D6W9_9PSED</name>
<evidence type="ECO:0000313" key="3">
    <source>
        <dbReference type="Proteomes" id="UP000183772"/>
    </source>
</evidence>
<feature type="region of interest" description="Disordered" evidence="1">
    <location>
        <begin position="1"/>
        <end position="20"/>
    </location>
</feature>
<gene>
    <name evidence="2" type="ORF">SAMN05216476_0804</name>
</gene>
<proteinExistence type="predicted"/>
<evidence type="ECO:0000313" key="2">
    <source>
        <dbReference type="EMBL" id="SDU18088.1"/>
    </source>
</evidence>
<dbReference type="Proteomes" id="UP000183772">
    <property type="component" value="Chromosome I"/>
</dbReference>